<proteinExistence type="predicted"/>
<dbReference type="OrthoDB" id="159299at2759"/>
<dbReference type="Pfam" id="PF02466">
    <property type="entry name" value="Tim17"/>
    <property type="match status" value="1"/>
</dbReference>
<organism evidence="1 2">
    <name type="scientific">Fragilariopsis cylindrus CCMP1102</name>
    <dbReference type="NCBI Taxonomy" id="635003"/>
    <lineage>
        <taxon>Eukaryota</taxon>
        <taxon>Sar</taxon>
        <taxon>Stramenopiles</taxon>
        <taxon>Ochrophyta</taxon>
        <taxon>Bacillariophyta</taxon>
        <taxon>Bacillariophyceae</taxon>
        <taxon>Bacillariophycidae</taxon>
        <taxon>Bacillariales</taxon>
        <taxon>Bacillariaceae</taxon>
        <taxon>Fragilariopsis</taxon>
    </lineage>
</organism>
<dbReference type="KEGG" id="fcy:FRACYDRAFT_154969"/>
<evidence type="ECO:0000313" key="2">
    <source>
        <dbReference type="Proteomes" id="UP000095751"/>
    </source>
</evidence>
<dbReference type="Proteomes" id="UP000095751">
    <property type="component" value="Unassembled WGS sequence"/>
</dbReference>
<dbReference type="EMBL" id="KV784353">
    <property type="protein sequence ID" value="OEU23702.1"/>
    <property type="molecule type" value="Genomic_DNA"/>
</dbReference>
<sequence length="95" mass="9958">GLYGLQRGIVSTPSSKFKVKLNSVLNHSGRYGSRVGNTLGVFAVLYSLYEGLGDTLELDRYTGIDSTSPPIAAMLTGITYYGPSGIRVASLGGAL</sequence>
<name>A0A1E7FZX3_9STRA</name>
<feature type="non-terminal residue" evidence="1">
    <location>
        <position position="1"/>
    </location>
</feature>
<gene>
    <name evidence="1" type="ORF">FRACYDRAFT_154969</name>
</gene>
<protein>
    <submittedName>
        <fullName evidence="1">Uncharacterized protein</fullName>
    </submittedName>
</protein>
<keyword evidence="2" id="KW-1185">Reference proteome</keyword>
<dbReference type="AlphaFoldDB" id="A0A1E7FZX3"/>
<evidence type="ECO:0000313" key="1">
    <source>
        <dbReference type="EMBL" id="OEU23702.1"/>
    </source>
</evidence>
<dbReference type="InParanoid" id="A0A1E7FZX3"/>
<accession>A0A1E7FZX3</accession>
<reference evidence="1 2" key="1">
    <citation type="submission" date="2016-09" db="EMBL/GenBank/DDBJ databases">
        <title>Extensive genetic diversity and differential bi-allelic expression allows diatom success in the polar Southern Ocean.</title>
        <authorList>
            <consortium name="DOE Joint Genome Institute"/>
            <person name="Mock T."/>
            <person name="Otillar R.P."/>
            <person name="Strauss J."/>
            <person name="Dupont C."/>
            <person name="Frickenhaus S."/>
            <person name="Maumus F."/>
            <person name="Mcmullan M."/>
            <person name="Sanges R."/>
            <person name="Schmutz J."/>
            <person name="Toseland A."/>
            <person name="Valas R."/>
            <person name="Veluchamy A."/>
            <person name="Ward B.J."/>
            <person name="Allen A."/>
            <person name="Barry K."/>
            <person name="Falciatore A."/>
            <person name="Ferrante M."/>
            <person name="Fortunato A.E."/>
            <person name="Gloeckner G."/>
            <person name="Gruber A."/>
            <person name="Hipkin R."/>
            <person name="Janech M."/>
            <person name="Kroth P."/>
            <person name="Leese F."/>
            <person name="Lindquist E."/>
            <person name="Lyon B.R."/>
            <person name="Martin J."/>
            <person name="Mayer C."/>
            <person name="Parker M."/>
            <person name="Quesneville H."/>
            <person name="Raymond J."/>
            <person name="Uhlig C."/>
            <person name="Valentin K.U."/>
            <person name="Worden A.Z."/>
            <person name="Armbrust E.V."/>
            <person name="Bowler C."/>
            <person name="Green B."/>
            <person name="Moulton V."/>
            <person name="Van Oosterhout C."/>
            <person name="Grigoriev I."/>
        </authorList>
    </citation>
    <scope>NUCLEOTIDE SEQUENCE [LARGE SCALE GENOMIC DNA]</scope>
    <source>
        <strain evidence="1 2">CCMP1102</strain>
    </source>
</reference>
<feature type="non-terminal residue" evidence="1">
    <location>
        <position position="95"/>
    </location>
</feature>